<reference evidence="1" key="2">
    <citation type="submission" date="2017-11" db="EMBL/GenBank/DDBJ databases">
        <title>Coralsnake Venomics: Analyses of Venom Gland Transcriptomes and Proteomes of Six Brazilian Taxa.</title>
        <authorList>
            <person name="Aird S.D."/>
            <person name="Jorge da Silva N."/>
            <person name="Qiu L."/>
            <person name="Villar-Briones A."/>
            <person name="Aparecida-Saddi V."/>
            <person name="Campos-Telles M.P."/>
            <person name="Grau M."/>
            <person name="Mikheyev A.S."/>
        </authorList>
    </citation>
    <scope>NUCLEOTIDE SEQUENCE</scope>
    <source>
        <tissue evidence="1">Venom_gland</tissue>
    </source>
</reference>
<name>A0A2D4LBH9_9SAUR</name>
<protein>
    <submittedName>
        <fullName evidence="1">Uncharacterized protein</fullName>
    </submittedName>
</protein>
<sequence length="125" mass="15112">MHEQTDFISSNNHHYNYCPEAYSTIVMCQTPYLDQRTFRFSWEHFFFFSLRMHWLALSRMVCHLMALELDVIPNSVIPKYFCVVYSLIRKKMESRRKDQNVEFCQHLLVSLLANSLGSIYFKYYT</sequence>
<proteinExistence type="predicted"/>
<dbReference type="AlphaFoldDB" id="A0A2D4LBH9"/>
<evidence type="ECO:0000313" key="1">
    <source>
        <dbReference type="EMBL" id="LAB18248.1"/>
    </source>
</evidence>
<reference evidence="1" key="1">
    <citation type="submission" date="2017-07" db="EMBL/GenBank/DDBJ databases">
        <authorList>
            <person name="Mikheyev A."/>
            <person name="Grau M."/>
        </authorList>
    </citation>
    <scope>NUCLEOTIDE SEQUENCE</scope>
    <source>
        <tissue evidence="1">Venom_gland</tissue>
    </source>
</reference>
<organism evidence="1">
    <name type="scientific">Micrurus spixii</name>
    <name type="common">Amazon coral snake</name>
    <dbReference type="NCBI Taxonomy" id="129469"/>
    <lineage>
        <taxon>Eukaryota</taxon>
        <taxon>Metazoa</taxon>
        <taxon>Chordata</taxon>
        <taxon>Craniata</taxon>
        <taxon>Vertebrata</taxon>
        <taxon>Euteleostomi</taxon>
        <taxon>Lepidosauria</taxon>
        <taxon>Squamata</taxon>
        <taxon>Bifurcata</taxon>
        <taxon>Unidentata</taxon>
        <taxon>Episquamata</taxon>
        <taxon>Toxicofera</taxon>
        <taxon>Serpentes</taxon>
        <taxon>Colubroidea</taxon>
        <taxon>Elapidae</taxon>
        <taxon>Elapinae</taxon>
        <taxon>Micrurus</taxon>
    </lineage>
</organism>
<dbReference type="EMBL" id="IACM01010144">
    <property type="protein sequence ID" value="LAB18248.1"/>
    <property type="molecule type" value="Transcribed_RNA"/>
</dbReference>
<accession>A0A2D4LBH9</accession>